<name>A0A2Z7D060_9LAMI</name>
<proteinExistence type="predicted"/>
<dbReference type="EMBL" id="KQ991585">
    <property type="protein sequence ID" value="KZV51647.1"/>
    <property type="molecule type" value="Genomic_DNA"/>
</dbReference>
<accession>A0A2Z7D060</accession>
<keyword evidence="2" id="KW-1185">Reference proteome</keyword>
<dbReference type="AlphaFoldDB" id="A0A2Z7D060"/>
<gene>
    <name evidence="1" type="ORF">F511_31682</name>
</gene>
<reference evidence="1 2" key="1">
    <citation type="journal article" date="2015" name="Proc. Natl. Acad. Sci. U.S.A.">
        <title>The resurrection genome of Boea hygrometrica: A blueprint for survival of dehydration.</title>
        <authorList>
            <person name="Xiao L."/>
            <person name="Yang G."/>
            <person name="Zhang L."/>
            <person name="Yang X."/>
            <person name="Zhao S."/>
            <person name="Ji Z."/>
            <person name="Zhou Q."/>
            <person name="Hu M."/>
            <person name="Wang Y."/>
            <person name="Chen M."/>
            <person name="Xu Y."/>
            <person name="Jin H."/>
            <person name="Xiao X."/>
            <person name="Hu G."/>
            <person name="Bao F."/>
            <person name="Hu Y."/>
            <person name="Wan P."/>
            <person name="Li L."/>
            <person name="Deng X."/>
            <person name="Kuang T."/>
            <person name="Xiang C."/>
            <person name="Zhu J.K."/>
            <person name="Oliver M.J."/>
            <person name="He Y."/>
        </authorList>
    </citation>
    <scope>NUCLEOTIDE SEQUENCE [LARGE SCALE GENOMIC DNA]</scope>
    <source>
        <strain evidence="2">cv. XS01</strain>
    </source>
</reference>
<evidence type="ECO:0000313" key="2">
    <source>
        <dbReference type="Proteomes" id="UP000250235"/>
    </source>
</evidence>
<sequence>MADPDPVSRGVSPCWRLGAWLQPDSQGILAFHGLTNLARTESPQLDDLNKSDHGGGGTAVEATAVKFWKERGQPLASWYHSGGSSAVLACCVKIRSRTTSLIVVKGSGEPDFAVEVVSGASRRWAGASTCSGSFSMDSPRFEVRLVRLGPSGLGVCPVGRAPAMVVGARRANAKTRKCHDGTTWLERPFAATSSPWLAHGLSQGRSCYDRLHLGVVQSEGLRQWWPEQGDRS</sequence>
<protein>
    <submittedName>
        <fullName evidence="1">Uncharacterized protein</fullName>
    </submittedName>
</protein>
<organism evidence="1 2">
    <name type="scientific">Dorcoceras hygrometricum</name>
    <dbReference type="NCBI Taxonomy" id="472368"/>
    <lineage>
        <taxon>Eukaryota</taxon>
        <taxon>Viridiplantae</taxon>
        <taxon>Streptophyta</taxon>
        <taxon>Embryophyta</taxon>
        <taxon>Tracheophyta</taxon>
        <taxon>Spermatophyta</taxon>
        <taxon>Magnoliopsida</taxon>
        <taxon>eudicotyledons</taxon>
        <taxon>Gunneridae</taxon>
        <taxon>Pentapetalae</taxon>
        <taxon>asterids</taxon>
        <taxon>lamiids</taxon>
        <taxon>Lamiales</taxon>
        <taxon>Gesneriaceae</taxon>
        <taxon>Didymocarpoideae</taxon>
        <taxon>Trichosporeae</taxon>
        <taxon>Loxocarpinae</taxon>
        <taxon>Dorcoceras</taxon>
    </lineage>
</organism>
<evidence type="ECO:0000313" key="1">
    <source>
        <dbReference type="EMBL" id="KZV51647.1"/>
    </source>
</evidence>
<dbReference type="Proteomes" id="UP000250235">
    <property type="component" value="Unassembled WGS sequence"/>
</dbReference>